<accession>A0AB39XGQ1</accession>
<dbReference type="InterPro" id="IPR007374">
    <property type="entry name" value="ASCH_domain"/>
</dbReference>
<dbReference type="EMBL" id="CP165734">
    <property type="protein sequence ID" value="XDV57075.1"/>
    <property type="molecule type" value="Genomic_DNA"/>
</dbReference>
<evidence type="ECO:0000313" key="2">
    <source>
        <dbReference type="EMBL" id="XDV57075.1"/>
    </source>
</evidence>
<dbReference type="InterPro" id="IPR009326">
    <property type="entry name" value="DUF984"/>
</dbReference>
<gene>
    <name evidence="2" type="ORF">AB8Z38_31605</name>
</gene>
<dbReference type="PANTHER" id="PTHR39203:SF1">
    <property type="entry name" value="CYTOPLASMIC PROTEIN"/>
    <property type="match status" value="1"/>
</dbReference>
<evidence type="ECO:0000259" key="1">
    <source>
        <dbReference type="SMART" id="SM01022"/>
    </source>
</evidence>
<feature type="domain" description="ASCH" evidence="1">
    <location>
        <begin position="9"/>
        <end position="93"/>
    </location>
</feature>
<name>A0AB39XGQ1_9BRAD</name>
<protein>
    <submittedName>
        <fullName evidence="2">ASCH domain-containing protein</fullName>
    </submittedName>
</protein>
<dbReference type="SMART" id="SM01022">
    <property type="entry name" value="ASCH"/>
    <property type="match status" value="1"/>
</dbReference>
<dbReference type="AlphaFoldDB" id="A0AB39XGQ1"/>
<sequence>MDWHSLETFSFGDSPDLADRLLELVLAGAKRATCWAESQGLLSAEVGKLMVVVDGQGVPKAVLKTIELTKRRFDEVDEAFAYDEGEGPLLAVLARGA</sequence>
<dbReference type="Gene3D" id="3.10.400.10">
    <property type="entry name" value="Sulfate adenylyltransferase"/>
    <property type="match status" value="1"/>
</dbReference>
<dbReference type="PANTHER" id="PTHR39203">
    <property type="entry name" value="CYTOPLASMIC PROTEIN-RELATED"/>
    <property type="match status" value="1"/>
</dbReference>
<dbReference type="RefSeq" id="WP_369721508.1">
    <property type="nucleotide sequence ID" value="NZ_CP165734.1"/>
</dbReference>
<dbReference type="InterPro" id="IPR015947">
    <property type="entry name" value="PUA-like_sf"/>
</dbReference>
<reference evidence="2" key="1">
    <citation type="submission" date="2024-08" db="EMBL/GenBank/DDBJ databases">
        <authorList>
            <person name="Chaddad Z."/>
            <person name="Lamrabet M."/>
            <person name="Bouhnik O."/>
            <person name="Alami S."/>
            <person name="Wipf D."/>
            <person name="Courty P.E."/>
            <person name="Missbah El Idrissi M."/>
        </authorList>
    </citation>
    <scope>NUCLEOTIDE SEQUENCE</scope>
    <source>
        <strain evidence="2">LLZ17</strain>
    </source>
</reference>
<organism evidence="2">
    <name type="scientific">Bradyrhizobium sp. LLZ17</name>
    <dbReference type="NCBI Taxonomy" id="3239388"/>
    <lineage>
        <taxon>Bacteria</taxon>
        <taxon>Pseudomonadati</taxon>
        <taxon>Pseudomonadota</taxon>
        <taxon>Alphaproteobacteria</taxon>
        <taxon>Hyphomicrobiales</taxon>
        <taxon>Nitrobacteraceae</taxon>
        <taxon>Bradyrhizobium</taxon>
    </lineage>
</organism>
<dbReference type="Pfam" id="PF04266">
    <property type="entry name" value="ASCH"/>
    <property type="match status" value="1"/>
</dbReference>
<proteinExistence type="predicted"/>
<dbReference type="SUPFAM" id="SSF88697">
    <property type="entry name" value="PUA domain-like"/>
    <property type="match status" value="1"/>
</dbReference>